<evidence type="ECO:0000313" key="1">
    <source>
        <dbReference type="EMBL" id="MEX6632223.1"/>
    </source>
</evidence>
<dbReference type="InterPro" id="IPR029044">
    <property type="entry name" value="Nucleotide-diphossugar_trans"/>
</dbReference>
<dbReference type="PANTHER" id="PTHR36529:SF1">
    <property type="entry name" value="GLYCOSYLTRANSFERASE"/>
    <property type="match status" value="1"/>
</dbReference>
<dbReference type="EMBL" id="JBEHZE010000001">
    <property type="protein sequence ID" value="MEX6632223.1"/>
    <property type="molecule type" value="Genomic_DNA"/>
</dbReference>
<organism evidence="1 2">
    <name type="scientific">Hyphococcus lacteus</name>
    <dbReference type="NCBI Taxonomy" id="3143536"/>
    <lineage>
        <taxon>Bacteria</taxon>
        <taxon>Pseudomonadati</taxon>
        <taxon>Pseudomonadota</taxon>
        <taxon>Alphaproteobacteria</taxon>
        <taxon>Parvularculales</taxon>
        <taxon>Parvularculaceae</taxon>
        <taxon>Hyphococcus</taxon>
    </lineage>
</organism>
<reference evidence="1 2" key="1">
    <citation type="submission" date="2024-05" db="EMBL/GenBank/DDBJ databases">
        <title>Three bacterial strains, DH-69, EH-24, and ECK-19 isolated from coastal sediments.</title>
        <authorList>
            <person name="Ye Y.-Q."/>
            <person name="Du Z.-J."/>
        </authorList>
    </citation>
    <scope>NUCLEOTIDE SEQUENCE [LARGE SCALE GENOMIC DNA]</scope>
    <source>
        <strain evidence="1 2">ECK-19</strain>
    </source>
</reference>
<dbReference type="NCBIfam" id="TIGR04282">
    <property type="entry name" value="glyco_like_cofC"/>
    <property type="match status" value="1"/>
</dbReference>
<dbReference type="PANTHER" id="PTHR36529">
    <property type="entry name" value="SLL1095 PROTEIN"/>
    <property type="match status" value="1"/>
</dbReference>
<dbReference type="Gene3D" id="3.90.550.10">
    <property type="entry name" value="Spore Coat Polysaccharide Biosynthesis Protein SpsA, Chain A"/>
    <property type="match status" value="1"/>
</dbReference>
<proteinExistence type="predicted"/>
<protein>
    <submittedName>
        <fullName evidence="1">TIGR04282 family arsenosugar biosynthesis glycosyltransferase</fullName>
    </submittedName>
</protein>
<dbReference type="RefSeq" id="WP_369312084.1">
    <property type="nucleotide sequence ID" value="NZ_JBEHZE010000001.1"/>
</dbReference>
<accession>A0ABV3Z0Y5</accession>
<sequence>MRGTVVIFLKAPIAGRVKTRLGSEIGMGRASVLFRMMTKRTITEARKGGWQTVLAVDPLVAGFRNLWPPTLRRIGQGNGDLGQRMKYAMGQIADGPVIVIGADAPDMRVRHLKAAFDALSAADAVFGPAEDGGYWLVGLSRRRAAPDLFDGVRWSTKHALKDTVKSLPRDFQVALIDQLRDVDTKDDLDAMGPFSKA</sequence>
<keyword evidence="2" id="KW-1185">Reference proteome</keyword>
<evidence type="ECO:0000313" key="2">
    <source>
        <dbReference type="Proteomes" id="UP001560685"/>
    </source>
</evidence>
<dbReference type="Proteomes" id="UP001560685">
    <property type="component" value="Unassembled WGS sequence"/>
</dbReference>
<dbReference type="Pfam" id="PF09837">
    <property type="entry name" value="DUF2064"/>
    <property type="match status" value="1"/>
</dbReference>
<name>A0ABV3Z0Y5_9PROT</name>
<dbReference type="SUPFAM" id="SSF53448">
    <property type="entry name" value="Nucleotide-diphospho-sugar transferases"/>
    <property type="match status" value="1"/>
</dbReference>
<dbReference type="InterPro" id="IPR018641">
    <property type="entry name" value="Trfase_1_rSAM/seldom-assoc"/>
</dbReference>
<comment type="caution">
    <text evidence="1">The sequence shown here is derived from an EMBL/GenBank/DDBJ whole genome shotgun (WGS) entry which is preliminary data.</text>
</comment>
<gene>
    <name evidence="1" type="ORF">ABFZ84_01560</name>
</gene>